<protein>
    <submittedName>
        <fullName evidence="2">Uncharacterized protein</fullName>
    </submittedName>
</protein>
<gene>
    <name evidence="2" type="ORF">NPRO_22260</name>
</gene>
<accession>A0A809SAY9</accession>
<feature type="compositionally biased region" description="Basic and acidic residues" evidence="1">
    <location>
        <begin position="86"/>
        <end position="103"/>
    </location>
</feature>
<dbReference type="Gene3D" id="1.10.287.110">
    <property type="entry name" value="DnaJ domain"/>
    <property type="match status" value="1"/>
</dbReference>
<proteinExistence type="predicted"/>
<name>A0A809SAY9_9BACT</name>
<dbReference type="InterPro" id="IPR036869">
    <property type="entry name" value="J_dom_sf"/>
</dbReference>
<feature type="region of interest" description="Disordered" evidence="1">
    <location>
        <begin position="86"/>
        <end position="105"/>
    </location>
</feature>
<evidence type="ECO:0000313" key="2">
    <source>
        <dbReference type="EMBL" id="BBO24631.1"/>
    </source>
</evidence>
<dbReference type="AlphaFoldDB" id="A0A809SAY9"/>
<dbReference type="Proteomes" id="UP000662873">
    <property type="component" value="Chromosome"/>
</dbReference>
<dbReference type="KEGG" id="npy:NPRO_22260"/>
<organism evidence="2 3">
    <name type="scientific">Candidatus Nitrosymbiomonas proteolyticus</name>
    <dbReference type="NCBI Taxonomy" id="2608984"/>
    <lineage>
        <taxon>Bacteria</taxon>
        <taxon>Bacillati</taxon>
        <taxon>Armatimonadota</taxon>
        <taxon>Armatimonadota incertae sedis</taxon>
        <taxon>Candidatus Nitrosymbiomonas</taxon>
    </lineage>
</organism>
<feature type="region of interest" description="Disordered" evidence="1">
    <location>
        <begin position="31"/>
        <end position="52"/>
    </location>
</feature>
<evidence type="ECO:0000256" key="1">
    <source>
        <dbReference type="SAM" id="MobiDB-lite"/>
    </source>
</evidence>
<dbReference type="EMBL" id="AP021858">
    <property type="protein sequence ID" value="BBO24631.1"/>
    <property type="molecule type" value="Genomic_DNA"/>
</dbReference>
<reference evidence="2" key="1">
    <citation type="journal article" name="DNA Res.">
        <title>The physiological potential of anammox bacteria as revealed by their core genome structure.</title>
        <authorList>
            <person name="Okubo T."/>
            <person name="Toyoda A."/>
            <person name="Fukuhara K."/>
            <person name="Uchiyama I."/>
            <person name="Harigaya Y."/>
            <person name="Kuroiwa M."/>
            <person name="Suzuki T."/>
            <person name="Murakami Y."/>
            <person name="Suwa Y."/>
            <person name="Takami H."/>
        </authorList>
    </citation>
    <scope>NUCLEOTIDE SEQUENCE</scope>
    <source>
        <strain evidence="2">317325-2</strain>
    </source>
</reference>
<dbReference type="SUPFAM" id="SSF46565">
    <property type="entry name" value="Chaperone J-domain"/>
    <property type="match status" value="1"/>
</dbReference>
<evidence type="ECO:0000313" key="3">
    <source>
        <dbReference type="Proteomes" id="UP000662873"/>
    </source>
</evidence>
<sequence>MSAAKRAYDLLRGHLSREWDRIKQIERDLAESELEESMRNPPPVAAPPLRTPEQIAADRIATARRLLGITEKDGFPEIRAAFERLNSRSDPSKFPDRSEEQRQAEQIQKRVHWAYQVLTESVDVTIKRFSTLELD</sequence>
<feature type="compositionally biased region" description="Pro residues" evidence="1">
    <location>
        <begin position="40"/>
        <end position="50"/>
    </location>
</feature>